<dbReference type="EMBL" id="MSCN01000001">
    <property type="protein sequence ID" value="PQJ79612.1"/>
    <property type="molecule type" value="Genomic_DNA"/>
</dbReference>
<dbReference type="Gene3D" id="2.60.120.430">
    <property type="entry name" value="Galactose-binding lectin"/>
    <property type="match status" value="1"/>
</dbReference>
<evidence type="ECO:0008006" key="4">
    <source>
        <dbReference type="Google" id="ProtNLM"/>
    </source>
</evidence>
<feature type="chain" id="PRO_5015473485" description="CBM11 domain-containing protein" evidence="1">
    <location>
        <begin position="19"/>
        <end position="178"/>
    </location>
</feature>
<dbReference type="Proteomes" id="UP000238882">
    <property type="component" value="Unassembled WGS sequence"/>
</dbReference>
<evidence type="ECO:0000313" key="2">
    <source>
        <dbReference type="EMBL" id="PQJ79612.1"/>
    </source>
</evidence>
<evidence type="ECO:0000313" key="3">
    <source>
        <dbReference type="Proteomes" id="UP000238882"/>
    </source>
</evidence>
<keyword evidence="1" id="KW-0732">Signal</keyword>
<keyword evidence="3" id="KW-1185">Reference proteome</keyword>
<name>A0A2S7WQM5_9FLAO</name>
<proteinExistence type="predicted"/>
<gene>
    <name evidence="2" type="ORF">BTO18_10705</name>
</gene>
<feature type="signal peptide" evidence="1">
    <location>
        <begin position="1"/>
        <end position="18"/>
    </location>
</feature>
<evidence type="ECO:0000256" key="1">
    <source>
        <dbReference type="SAM" id="SignalP"/>
    </source>
</evidence>
<accession>A0A2S7WQM5</accession>
<dbReference type="OrthoDB" id="1377350at2"/>
<dbReference type="AlphaFoldDB" id="A0A2S7WQM5"/>
<reference evidence="2 3" key="1">
    <citation type="submission" date="2016-12" db="EMBL/GenBank/DDBJ databases">
        <title>Trade-off between light-utilization and light-protection in marine flavobacteria.</title>
        <authorList>
            <person name="Kumagai Y."/>
            <person name="Yoshizawa S."/>
            <person name="Kogure K."/>
            <person name="Iwasaki W."/>
        </authorList>
    </citation>
    <scope>NUCLEOTIDE SEQUENCE [LARGE SCALE GENOMIC DNA]</scope>
    <source>
        <strain evidence="2 3">NBRC 108759</strain>
    </source>
</reference>
<organism evidence="2 3">
    <name type="scientific">Polaribacter porphyrae</name>
    <dbReference type="NCBI Taxonomy" id="1137780"/>
    <lineage>
        <taxon>Bacteria</taxon>
        <taxon>Pseudomonadati</taxon>
        <taxon>Bacteroidota</taxon>
        <taxon>Flavobacteriia</taxon>
        <taxon>Flavobacteriales</taxon>
        <taxon>Flavobacteriaceae</taxon>
    </lineage>
</organism>
<comment type="caution">
    <text evidence="2">The sequence shown here is derived from an EMBL/GenBank/DDBJ whole genome shotgun (WGS) entry which is preliminary data.</text>
</comment>
<sequence>MIKNITLFFILITTFAFGQTVNDFETGSAAPIGAIGGFTATVVANPDKTGINASDNCLQIERTSGDNWWALVGINVDPDLAVSTSDTKFIHFQVYSSVLTDLGLRTDGPSDASNGTNGNIIRPNPYTAVTNSWQEVVIPLLDTPSSSNFSKGTLYRIDFHTDMGLLEEDLDLHLASCI</sequence>
<dbReference type="RefSeq" id="WP_105016206.1">
    <property type="nucleotide sequence ID" value="NZ_MSCN01000001.1"/>
</dbReference>
<protein>
    <recommendedName>
        <fullName evidence="4">CBM11 domain-containing protein</fullName>
    </recommendedName>
</protein>